<dbReference type="PANTHER" id="PTHR43141">
    <property type="entry name" value="CYTOCHROME BD2 SUBUNIT II"/>
    <property type="match status" value="1"/>
</dbReference>
<dbReference type="GO" id="GO:0046872">
    <property type="term" value="F:metal ion binding"/>
    <property type="evidence" value="ECO:0007669"/>
    <property type="project" value="UniProtKB-KW"/>
</dbReference>
<feature type="transmembrane region" description="Helical" evidence="12">
    <location>
        <begin position="306"/>
        <end position="330"/>
    </location>
</feature>
<reference evidence="13 15" key="1">
    <citation type="submission" date="2017-06" db="EMBL/GenBank/DDBJ databases">
        <title>Complete genome of Francisella adeliensis.</title>
        <authorList>
            <person name="Vallesi A."/>
            <person name="Sjodin A."/>
        </authorList>
    </citation>
    <scope>NUCLEOTIDE SEQUENCE [LARGE SCALE GENOMIC DNA]</scope>
    <source>
        <strain evidence="13 15">FDC440</strain>
    </source>
</reference>
<evidence type="ECO:0000256" key="6">
    <source>
        <dbReference type="ARBA" id="ARBA00022692"/>
    </source>
</evidence>
<dbReference type="GO" id="GO:0016682">
    <property type="term" value="F:oxidoreductase activity, acting on diphenols and related substances as donors, oxygen as acceptor"/>
    <property type="evidence" value="ECO:0007669"/>
    <property type="project" value="TreeGrafter"/>
</dbReference>
<dbReference type="AlphaFoldDB" id="A0A2Z4Y185"/>
<evidence type="ECO:0000256" key="4">
    <source>
        <dbReference type="ARBA" id="ARBA00022475"/>
    </source>
</evidence>
<keyword evidence="11 12" id="KW-0472">Membrane</keyword>
<dbReference type="RefSeq" id="WP_112870669.1">
    <property type="nucleotide sequence ID" value="NZ_CP021781.1"/>
</dbReference>
<evidence type="ECO:0000313" key="13">
    <source>
        <dbReference type="EMBL" id="AXA34492.1"/>
    </source>
</evidence>
<dbReference type="NCBIfam" id="TIGR00203">
    <property type="entry name" value="cydB"/>
    <property type="match status" value="1"/>
</dbReference>
<dbReference type="PIRSF" id="PIRSF000267">
    <property type="entry name" value="Cyt_oxidse_sub2"/>
    <property type="match status" value="1"/>
</dbReference>
<feature type="transmembrane region" description="Helical" evidence="12">
    <location>
        <begin position="277"/>
        <end position="294"/>
    </location>
</feature>
<reference evidence="14 16" key="2">
    <citation type="submission" date="2019-08" db="EMBL/GenBank/DDBJ databases">
        <title>Complete genome sequences of Francisella adeliensis (FSC1325 and FSC1326).</title>
        <authorList>
            <person name="Ohrman C."/>
            <person name="Uneklint I."/>
            <person name="Vallesi A."/>
            <person name="Karlsson L."/>
            <person name="Sjodin A."/>
        </authorList>
    </citation>
    <scope>NUCLEOTIDE SEQUENCE [LARGE SCALE GENOMIC DNA]</scope>
    <source>
        <strain evidence="14 16">FSC1325</strain>
    </source>
</reference>
<evidence type="ECO:0000256" key="5">
    <source>
        <dbReference type="ARBA" id="ARBA00022617"/>
    </source>
</evidence>
<evidence type="ECO:0000256" key="12">
    <source>
        <dbReference type="SAM" id="Phobius"/>
    </source>
</evidence>
<gene>
    <name evidence="13" type="primary">cydB</name>
    <name evidence="13" type="ORF">CDH04_08830</name>
    <name evidence="14" type="ORF">FZC43_08835</name>
</gene>
<dbReference type="GO" id="GO:0070069">
    <property type="term" value="C:cytochrome complex"/>
    <property type="evidence" value="ECO:0007669"/>
    <property type="project" value="TreeGrafter"/>
</dbReference>
<keyword evidence="8" id="KW-0249">Electron transport</keyword>
<feature type="transmembrane region" description="Helical" evidence="12">
    <location>
        <begin position="213"/>
        <end position="234"/>
    </location>
</feature>
<evidence type="ECO:0000313" key="16">
    <source>
        <dbReference type="Proteomes" id="UP000681131"/>
    </source>
</evidence>
<dbReference type="Proteomes" id="UP000681131">
    <property type="component" value="Chromosome"/>
</dbReference>
<evidence type="ECO:0000256" key="2">
    <source>
        <dbReference type="ARBA" id="ARBA00007543"/>
    </source>
</evidence>
<evidence type="ECO:0000313" key="15">
    <source>
        <dbReference type="Proteomes" id="UP000251120"/>
    </source>
</evidence>
<feature type="transmembrane region" description="Helical" evidence="12">
    <location>
        <begin position="168"/>
        <end position="192"/>
    </location>
</feature>
<keyword evidence="4" id="KW-1003">Cell membrane</keyword>
<comment type="subcellular location">
    <subcellularLocation>
        <location evidence="1">Cell membrane</location>
        <topology evidence="1">Multi-pass membrane protein</topology>
    </subcellularLocation>
</comment>
<dbReference type="GO" id="GO:0005886">
    <property type="term" value="C:plasma membrane"/>
    <property type="evidence" value="ECO:0007669"/>
    <property type="project" value="UniProtKB-SubCell"/>
</dbReference>
<evidence type="ECO:0000256" key="9">
    <source>
        <dbReference type="ARBA" id="ARBA00022989"/>
    </source>
</evidence>
<protein>
    <submittedName>
        <fullName evidence="13">Cytochrome d ubiquinol oxidase subunit II</fullName>
    </submittedName>
</protein>
<feature type="transmembrane region" description="Helical" evidence="12">
    <location>
        <begin position="120"/>
        <end position="148"/>
    </location>
</feature>
<evidence type="ECO:0000256" key="10">
    <source>
        <dbReference type="ARBA" id="ARBA00023004"/>
    </source>
</evidence>
<proteinExistence type="inferred from homology"/>
<dbReference type="PRINTS" id="PR00173">
    <property type="entry name" value="EDTRNSPORT"/>
</dbReference>
<keyword evidence="9 12" id="KW-1133">Transmembrane helix</keyword>
<keyword evidence="7" id="KW-0479">Metal-binding</keyword>
<dbReference type="GO" id="GO:0019646">
    <property type="term" value="P:aerobic electron transport chain"/>
    <property type="evidence" value="ECO:0007669"/>
    <property type="project" value="TreeGrafter"/>
</dbReference>
<keyword evidence="6 12" id="KW-0812">Transmembrane</keyword>
<keyword evidence="16" id="KW-1185">Reference proteome</keyword>
<evidence type="ECO:0000256" key="11">
    <source>
        <dbReference type="ARBA" id="ARBA00023136"/>
    </source>
</evidence>
<dbReference type="PANTHER" id="PTHR43141:SF5">
    <property type="entry name" value="CYTOCHROME BD-I UBIQUINOL OXIDASE SUBUNIT 2"/>
    <property type="match status" value="1"/>
</dbReference>
<name>A0A2Z4Y185_9GAMM</name>
<dbReference type="EMBL" id="CP043424">
    <property type="protein sequence ID" value="QIW12740.1"/>
    <property type="molecule type" value="Genomic_DNA"/>
</dbReference>
<evidence type="ECO:0000313" key="14">
    <source>
        <dbReference type="EMBL" id="QIW12740.1"/>
    </source>
</evidence>
<dbReference type="Proteomes" id="UP000251120">
    <property type="component" value="Chromosome"/>
</dbReference>
<keyword evidence="10" id="KW-0408">Iron</keyword>
<dbReference type="Pfam" id="PF02322">
    <property type="entry name" value="Cyt_bd_oxida_II"/>
    <property type="match status" value="1"/>
</dbReference>
<evidence type="ECO:0000256" key="1">
    <source>
        <dbReference type="ARBA" id="ARBA00004651"/>
    </source>
</evidence>
<feature type="transmembrane region" description="Helical" evidence="12">
    <location>
        <begin position="12"/>
        <end position="34"/>
    </location>
</feature>
<dbReference type="InterPro" id="IPR003317">
    <property type="entry name" value="Cyt-d_oxidase_su2"/>
</dbReference>
<sequence length="397" mass="44493">MFLDILQILSWLVVGVLIFLVAGTVGFDFGVGILTKFVGKNDYEKRAVINTIAPTWDGSQVWFIAAGGAIFAIWPQVYATSFSGLYIAILVVLWGLFLRPPALEYRKKIDNPKWRNFWDWMLVLGSIIPMVVMGVAVGNLFLGFPISYDETSRLIYGTITNGAYQSMWVTLIYLLTPFALLFGVFALVMALMHGSAYAKLRTKGVLRDRFRSITTVMASVYIVLFVIAGIWIAFIPGYQYTPSADLVNMSDTLHHPFTSGAVSMDYSWYYNFCHAHIWMWFAPILTVVCAGLVIKFNKQDKDGLAFLSSMVSILCAVLTVGFALFPFIMVSTVGNHLFSLTVYNSSSSQTSLVGILCAAVIILPIIFSYTFFVYKKMWANGRRICAEEVKENSHDMY</sequence>
<organism evidence="13 15">
    <name type="scientific">Francisella adeliensis</name>
    <dbReference type="NCBI Taxonomy" id="2007306"/>
    <lineage>
        <taxon>Bacteria</taxon>
        <taxon>Pseudomonadati</taxon>
        <taxon>Pseudomonadota</taxon>
        <taxon>Gammaproteobacteria</taxon>
        <taxon>Thiotrichales</taxon>
        <taxon>Francisellaceae</taxon>
        <taxon>Francisella</taxon>
    </lineage>
</organism>
<keyword evidence="3" id="KW-0813">Transport</keyword>
<dbReference type="GO" id="GO:0009055">
    <property type="term" value="F:electron transfer activity"/>
    <property type="evidence" value="ECO:0007669"/>
    <property type="project" value="TreeGrafter"/>
</dbReference>
<feature type="transmembrane region" description="Helical" evidence="12">
    <location>
        <begin position="80"/>
        <end position="99"/>
    </location>
</feature>
<keyword evidence="5" id="KW-0349">Heme</keyword>
<dbReference type="KEGG" id="fad:CDH04_08830"/>
<feature type="transmembrane region" description="Helical" evidence="12">
    <location>
        <begin position="350"/>
        <end position="374"/>
    </location>
</feature>
<evidence type="ECO:0000256" key="3">
    <source>
        <dbReference type="ARBA" id="ARBA00022448"/>
    </source>
</evidence>
<dbReference type="OrthoDB" id="9776710at2"/>
<accession>A0A2Z4Y185</accession>
<comment type="similarity">
    <text evidence="2">Belongs to the cytochrome ubiquinol oxidase subunit 2 family.</text>
</comment>
<evidence type="ECO:0000256" key="8">
    <source>
        <dbReference type="ARBA" id="ARBA00022982"/>
    </source>
</evidence>
<dbReference type="EMBL" id="CP021781">
    <property type="protein sequence ID" value="AXA34492.1"/>
    <property type="molecule type" value="Genomic_DNA"/>
</dbReference>
<evidence type="ECO:0000256" key="7">
    <source>
        <dbReference type="ARBA" id="ARBA00022723"/>
    </source>
</evidence>